<evidence type="ECO:0000256" key="4">
    <source>
        <dbReference type="ARBA" id="ARBA00023125"/>
    </source>
</evidence>
<gene>
    <name evidence="7" type="ORF">FD24_GL002785</name>
</gene>
<dbReference type="AlphaFoldDB" id="A0A837RD78"/>
<dbReference type="SUPFAM" id="SSF46785">
    <property type="entry name" value="Winged helix' DNA-binding domain"/>
    <property type="match status" value="1"/>
</dbReference>
<evidence type="ECO:0000256" key="1">
    <source>
        <dbReference type="ARBA" id="ARBA00004496"/>
    </source>
</evidence>
<keyword evidence="4" id="KW-0238">DNA-binding</keyword>
<dbReference type="PROSITE" id="PS50995">
    <property type="entry name" value="HTH_MARR_2"/>
    <property type="match status" value="1"/>
</dbReference>
<evidence type="ECO:0000256" key="2">
    <source>
        <dbReference type="ARBA" id="ARBA00022490"/>
    </source>
</evidence>
<dbReference type="Proteomes" id="UP000051020">
    <property type="component" value="Unassembled WGS sequence"/>
</dbReference>
<dbReference type="InterPro" id="IPR036390">
    <property type="entry name" value="WH_DNA-bd_sf"/>
</dbReference>
<dbReference type="RefSeq" id="WP_050339062.1">
    <property type="nucleotide sequence ID" value="NZ_AZCU01000005.1"/>
</dbReference>
<name>A0A837RD78_LACPE</name>
<sequence>MNTAPIRPLDEHICFSAYTTVHAIQRLYQPTLAEHHLTYPQYLVLVALYADPPKAVPVKKLSAQLDLSTGTLTPILKRMTKAGLIARQRNPHDDRSVLITLTEAGVTTRKVLNTLPNILTERGGLDEAEWQQLQTLMNKLMRNLTDQ</sequence>
<dbReference type="EMBL" id="AZCU01000005">
    <property type="protein sequence ID" value="KRK26011.1"/>
    <property type="molecule type" value="Genomic_DNA"/>
</dbReference>
<dbReference type="GO" id="GO:0006950">
    <property type="term" value="P:response to stress"/>
    <property type="evidence" value="ECO:0007669"/>
    <property type="project" value="TreeGrafter"/>
</dbReference>
<keyword evidence="2" id="KW-0963">Cytoplasm</keyword>
<dbReference type="SMART" id="SM00347">
    <property type="entry name" value="HTH_MARR"/>
    <property type="match status" value="1"/>
</dbReference>
<protein>
    <submittedName>
        <fullName evidence="7">Transcription regulator</fullName>
    </submittedName>
</protein>
<dbReference type="Pfam" id="PF22381">
    <property type="entry name" value="Staph_reg_Sar_Rot"/>
    <property type="match status" value="1"/>
</dbReference>
<organism evidence="7 8">
    <name type="scientific">Lactiplantibacillus pentosus DSM 20314</name>
    <dbReference type="NCBI Taxonomy" id="1423791"/>
    <lineage>
        <taxon>Bacteria</taxon>
        <taxon>Bacillati</taxon>
        <taxon>Bacillota</taxon>
        <taxon>Bacilli</taxon>
        <taxon>Lactobacillales</taxon>
        <taxon>Lactobacillaceae</taxon>
        <taxon>Lactiplantibacillus</taxon>
    </lineage>
</organism>
<dbReference type="GeneID" id="49393206"/>
<dbReference type="GO" id="GO:0003677">
    <property type="term" value="F:DNA binding"/>
    <property type="evidence" value="ECO:0007669"/>
    <property type="project" value="UniProtKB-KW"/>
</dbReference>
<dbReference type="InterPro" id="IPR000835">
    <property type="entry name" value="HTH_MarR-typ"/>
</dbReference>
<evidence type="ECO:0000256" key="5">
    <source>
        <dbReference type="ARBA" id="ARBA00023163"/>
    </source>
</evidence>
<keyword evidence="5" id="KW-0804">Transcription</keyword>
<evidence type="ECO:0000313" key="7">
    <source>
        <dbReference type="EMBL" id="KRK26011.1"/>
    </source>
</evidence>
<evidence type="ECO:0000259" key="6">
    <source>
        <dbReference type="PROSITE" id="PS50995"/>
    </source>
</evidence>
<dbReference type="GO" id="GO:0005737">
    <property type="term" value="C:cytoplasm"/>
    <property type="evidence" value="ECO:0007669"/>
    <property type="project" value="UniProtKB-SubCell"/>
</dbReference>
<dbReference type="GO" id="GO:0003700">
    <property type="term" value="F:DNA-binding transcription factor activity"/>
    <property type="evidence" value="ECO:0007669"/>
    <property type="project" value="InterPro"/>
</dbReference>
<evidence type="ECO:0000256" key="3">
    <source>
        <dbReference type="ARBA" id="ARBA00023015"/>
    </source>
</evidence>
<keyword evidence="3" id="KW-0805">Transcription regulation</keyword>
<dbReference type="Gene3D" id="1.10.10.10">
    <property type="entry name" value="Winged helix-like DNA-binding domain superfamily/Winged helix DNA-binding domain"/>
    <property type="match status" value="1"/>
</dbReference>
<proteinExistence type="predicted"/>
<dbReference type="PANTHER" id="PTHR33164">
    <property type="entry name" value="TRANSCRIPTIONAL REGULATOR, MARR FAMILY"/>
    <property type="match status" value="1"/>
</dbReference>
<dbReference type="InterPro" id="IPR055166">
    <property type="entry name" value="Transc_reg_Sar_Rot_HTH"/>
</dbReference>
<accession>A0A837RD78</accession>
<evidence type="ECO:0000313" key="8">
    <source>
        <dbReference type="Proteomes" id="UP000051020"/>
    </source>
</evidence>
<reference evidence="7 8" key="1">
    <citation type="journal article" date="2015" name="Genome Announc.">
        <title>Expanding the biotechnology potential of lactobacilli through comparative genomics of 213 strains and associated genera.</title>
        <authorList>
            <person name="Sun Z."/>
            <person name="Harris H.M."/>
            <person name="McCann A."/>
            <person name="Guo C."/>
            <person name="Argimon S."/>
            <person name="Zhang W."/>
            <person name="Yang X."/>
            <person name="Jeffery I.B."/>
            <person name="Cooney J.C."/>
            <person name="Kagawa T.F."/>
            <person name="Liu W."/>
            <person name="Song Y."/>
            <person name="Salvetti E."/>
            <person name="Wrobel A."/>
            <person name="Rasinkangas P."/>
            <person name="Parkhill J."/>
            <person name="Rea M.C."/>
            <person name="O'Sullivan O."/>
            <person name="Ritari J."/>
            <person name="Douillard F.P."/>
            <person name="Paul Ross R."/>
            <person name="Yang R."/>
            <person name="Briner A.E."/>
            <person name="Felis G.E."/>
            <person name="de Vos W.M."/>
            <person name="Barrangou R."/>
            <person name="Klaenhammer T.R."/>
            <person name="Caufield P.W."/>
            <person name="Cui Y."/>
            <person name="Zhang H."/>
            <person name="O'Toole P.W."/>
        </authorList>
    </citation>
    <scope>NUCLEOTIDE SEQUENCE [LARGE SCALE GENOMIC DNA]</scope>
    <source>
        <strain evidence="7 8">DSM 20314</strain>
    </source>
</reference>
<feature type="domain" description="HTH marR-type" evidence="6">
    <location>
        <begin position="1"/>
        <end position="142"/>
    </location>
</feature>
<dbReference type="InterPro" id="IPR039422">
    <property type="entry name" value="MarR/SlyA-like"/>
</dbReference>
<dbReference type="InterPro" id="IPR036388">
    <property type="entry name" value="WH-like_DNA-bd_sf"/>
</dbReference>
<comment type="caution">
    <text evidence="7">The sequence shown here is derived from an EMBL/GenBank/DDBJ whole genome shotgun (WGS) entry which is preliminary data.</text>
</comment>
<dbReference type="PANTHER" id="PTHR33164:SF5">
    <property type="entry name" value="ORGANIC HYDROPEROXIDE RESISTANCE TRANSCRIPTIONAL REGULATOR"/>
    <property type="match status" value="1"/>
</dbReference>
<comment type="subcellular location">
    <subcellularLocation>
        <location evidence="1">Cytoplasm</location>
    </subcellularLocation>
</comment>